<protein>
    <submittedName>
        <fullName evidence="4">Trypsin-like serine protease</fullName>
    </submittedName>
</protein>
<evidence type="ECO:0000313" key="4">
    <source>
        <dbReference type="EMBL" id="BBE15495.2"/>
    </source>
</evidence>
<keyword evidence="2" id="KW-0732">Signal</keyword>
<dbReference type="EMBL" id="LC383633">
    <property type="protein sequence ID" value="BBE15495.2"/>
    <property type="molecule type" value="Genomic_DNA"/>
</dbReference>
<keyword evidence="1" id="KW-0378">Hydrolase</keyword>
<accession>A0A3G9F192</accession>
<keyword evidence="1" id="KW-0720">Serine protease</keyword>
<evidence type="ECO:0000313" key="3">
    <source>
        <dbReference type="EMBL" id="ADA80044.1"/>
    </source>
</evidence>
<gene>
    <name evidence="4" type="primary">citC</name>
    <name evidence="3" type="ORF">SAP099A_002</name>
</gene>
<geneLocation type="plasmid" evidence="4">
    <name>pWSI1</name>
</geneLocation>
<organism evidence="3">
    <name type="scientific">Staphylococcus aureus</name>
    <dbReference type="NCBI Taxonomy" id="1280"/>
    <lineage>
        <taxon>Bacteria</taxon>
        <taxon>Bacillati</taxon>
        <taxon>Bacillota</taxon>
        <taxon>Bacilli</taxon>
        <taxon>Bacillales</taxon>
        <taxon>Staphylococcaceae</taxon>
        <taxon>Staphylococcus</taxon>
    </lineage>
</organism>
<feature type="signal peptide" evidence="2">
    <location>
        <begin position="1"/>
        <end position="24"/>
    </location>
</feature>
<dbReference type="GO" id="GO:0006508">
    <property type="term" value="P:proteolysis"/>
    <property type="evidence" value="ECO:0007669"/>
    <property type="project" value="UniProtKB-KW"/>
</dbReference>
<sequence length="112" mass="12370">MKFKKLIVLATIGLFFSSFNISYAEDLGTRKLVGTTKDPKSKYTARYDPDYSVYCSATMITDKIGLTAKHCAGNRKINGCIGAVYPVHSGLSTPFGKMNVSIYLMIRMISLL</sequence>
<dbReference type="EMBL" id="GQ900448">
    <property type="protein sequence ID" value="ADA80044.1"/>
    <property type="molecule type" value="Genomic_DNA"/>
</dbReference>
<accession>D2JBS0</accession>
<geneLocation type="plasmid" evidence="3">
    <name>pSK156</name>
</geneLocation>
<dbReference type="GO" id="GO:0008236">
    <property type="term" value="F:serine-type peptidase activity"/>
    <property type="evidence" value="ECO:0007669"/>
    <property type="project" value="UniProtKB-KW"/>
</dbReference>
<evidence type="ECO:0000256" key="1">
    <source>
        <dbReference type="ARBA" id="ARBA00022825"/>
    </source>
</evidence>
<feature type="chain" id="PRO_5033694938" evidence="2">
    <location>
        <begin position="25"/>
        <end position="112"/>
    </location>
</feature>
<dbReference type="InterPro" id="IPR009003">
    <property type="entry name" value="Peptidase_S1_PA"/>
</dbReference>
<dbReference type="Gene3D" id="2.40.10.10">
    <property type="entry name" value="Trypsin-like serine proteases"/>
    <property type="match status" value="2"/>
</dbReference>
<dbReference type="RefSeq" id="WP_012816708.1">
    <property type="nucleotide sequence ID" value="NC_013348.1"/>
</dbReference>
<proteinExistence type="predicted"/>
<reference evidence="4" key="3">
    <citation type="submission" date="2018-05" db="EMBL/GenBank/DDBJ databases">
        <title>Community-associated methicillin-resistant Staphylococcus aureus: its ultrastructural and genomic evolution.</title>
        <authorList>
            <person name="Yamamoto T."/>
            <person name="Wan T.W."/>
        </authorList>
    </citation>
    <scope>NUCLEOTIDE SEQUENCE</scope>
    <source>
        <strain evidence="4">SI1</strain>
        <plasmid evidence="4">pWSI1</plasmid>
    </source>
</reference>
<evidence type="ECO:0000256" key="2">
    <source>
        <dbReference type="SAM" id="SignalP"/>
    </source>
</evidence>
<keyword evidence="4" id="KW-0645">Protease</keyword>
<dbReference type="AlphaFoldDB" id="D2JBS0"/>
<name>D2JBS0_STAAU</name>
<reference evidence="3" key="2">
    <citation type="submission" date="2009-12" db="EMBL/GenBank/DDBJ databases">
        <authorList>
            <person name="Summers A.O."/>
            <person name="Shearer J."/>
            <person name="Wireman J."/>
        </authorList>
    </citation>
    <scope>NUCLEOTIDE SEQUENCE</scope>
    <source>
        <strain evidence="3">SK1271</strain>
        <plasmid evidence="3">pSK156</plasmid>
    </source>
</reference>
<dbReference type="SUPFAM" id="SSF50494">
    <property type="entry name" value="Trypsin-like serine proteases"/>
    <property type="match status" value="1"/>
</dbReference>
<reference evidence="3" key="1">
    <citation type="submission" date="2009-08" db="EMBL/GenBank/DDBJ databases">
        <authorList>
            <person name="Gill J."/>
            <person name="Borman J."/>
            <person name="Shetty J."/>
            <person name="Hostetler J."/>
            <person name="Durkin S."/>
            <person name="Montgomery B."/>
        </authorList>
    </citation>
    <scope>NUCLEOTIDE SEQUENCE</scope>
    <source>
        <strain evidence="3">SK1271</strain>
        <plasmid evidence="3">pSK156</plasmid>
    </source>
</reference>
<keyword evidence="3" id="KW-0614">Plasmid</keyword>
<dbReference type="InterPro" id="IPR043504">
    <property type="entry name" value="Peptidase_S1_PA_chymotrypsin"/>
</dbReference>